<dbReference type="OrthoDB" id="9835779at2"/>
<name>A0A2S9YVW0_9BACT</name>
<accession>A0A2S9YVW0</accession>
<sequence length="248" mass="27734">MRKRSLDMLPLLDVFMVVLFVFATVQESELDSTIREVDELQAKLLEAQVMHAAEAARASVLAAQVEVQAQQRDRATQLEAELADYQRACGPRGADDPLCPAADPERREQAEIAVMQDQLLSNIAVFQIEIGGEVDLESGRVINHCCFRADPPIGEWRRCGEVPYSRIAQADWFDEGANGLRESLKQTREGYAIILLQQDKPASYQLTKDFAQLLQSRLRDHYVYDNGVAAGPLQCPLLAREPLALEPQ</sequence>
<evidence type="ECO:0000313" key="2">
    <source>
        <dbReference type="EMBL" id="PRQ09179.1"/>
    </source>
</evidence>
<proteinExistence type="predicted"/>
<evidence type="ECO:0000256" key="1">
    <source>
        <dbReference type="SAM" id="Coils"/>
    </source>
</evidence>
<protein>
    <submittedName>
        <fullName evidence="2">Uncharacterized protein</fullName>
    </submittedName>
</protein>
<keyword evidence="1" id="KW-0175">Coiled coil</keyword>
<evidence type="ECO:0000313" key="3">
    <source>
        <dbReference type="Proteomes" id="UP000238823"/>
    </source>
</evidence>
<gene>
    <name evidence="2" type="ORF">ENSA7_11690</name>
</gene>
<dbReference type="Proteomes" id="UP000238823">
    <property type="component" value="Unassembled WGS sequence"/>
</dbReference>
<reference evidence="2 3" key="1">
    <citation type="submission" date="2018-03" db="EMBL/GenBank/DDBJ databases">
        <title>Draft Genome Sequences of the Obligatory Marine Myxobacteria Enhygromyxa salina SWB007.</title>
        <authorList>
            <person name="Poehlein A."/>
            <person name="Moghaddam J.A."/>
            <person name="Harms H."/>
            <person name="Alanjari M."/>
            <person name="Koenig G.M."/>
            <person name="Daniel R."/>
            <person name="Schaeberle T.F."/>
        </authorList>
    </citation>
    <scope>NUCLEOTIDE SEQUENCE [LARGE SCALE GENOMIC DNA]</scope>
    <source>
        <strain evidence="2 3">SWB007</strain>
    </source>
</reference>
<feature type="coiled-coil region" evidence="1">
    <location>
        <begin position="23"/>
        <end position="88"/>
    </location>
</feature>
<dbReference type="EMBL" id="PVNL01000030">
    <property type="protein sequence ID" value="PRQ09179.1"/>
    <property type="molecule type" value="Genomic_DNA"/>
</dbReference>
<organism evidence="2 3">
    <name type="scientific">Enhygromyxa salina</name>
    <dbReference type="NCBI Taxonomy" id="215803"/>
    <lineage>
        <taxon>Bacteria</taxon>
        <taxon>Pseudomonadati</taxon>
        <taxon>Myxococcota</taxon>
        <taxon>Polyangia</taxon>
        <taxon>Nannocystales</taxon>
        <taxon>Nannocystaceae</taxon>
        <taxon>Enhygromyxa</taxon>
    </lineage>
</organism>
<comment type="caution">
    <text evidence="2">The sequence shown here is derived from an EMBL/GenBank/DDBJ whole genome shotgun (WGS) entry which is preliminary data.</text>
</comment>
<dbReference type="AlphaFoldDB" id="A0A2S9YVW0"/>
<dbReference type="RefSeq" id="WP_146157383.1">
    <property type="nucleotide sequence ID" value="NZ_PVNL01000030.1"/>
</dbReference>